<keyword evidence="5" id="KW-0804">Transcription</keyword>
<comment type="subcellular location">
    <subcellularLocation>
        <location evidence="1">Nucleus</location>
    </subcellularLocation>
</comment>
<dbReference type="Pfam" id="PF11934">
    <property type="entry name" value="DUF3452"/>
    <property type="match status" value="1"/>
</dbReference>
<proteinExistence type="inferred from homology"/>
<feature type="domain" description="Retinoblastoma-associated protein N-terminal" evidence="9">
    <location>
        <begin position="91"/>
        <end position="212"/>
    </location>
</feature>
<accession>A0A8C5C237</accession>
<feature type="region of interest" description="Disordered" evidence="8">
    <location>
        <begin position="776"/>
        <end position="798"/>
    </location>
</feature>
<dbReference type="InterPro" id="IPR036915">
    <property type="entry name" value="Cyclin-like_sf"/>
</dbReference>
<dbReference type="Gene3D" id="1.10.472.140">
    <property type="match status" value="1"/>
</dbReference>
<feature type="region of interest" description="Disordered" evidence="8">
    <location>
        <begin position="1"/>
        <end position="31"/>
    </location>
</feature>
<evidence type="ECO:0000256" key="4">
    <source>
        <dbReference type="ARBA" id="ARBA00023015"/>
    </source>
</evidence>
<dbReference type="SMART" id="SM01368">
    <property type="entry name" value="RB_A"/>
    <property type="match status" value="1"/>
</dbReference>
<reference evidence="12" key="1">
    <citation type="submission" date="2025-08" db="UniProtKB">
        <authorList>
            <consortium name="Ensembl"/>
        </authorList>
    </citation>
    <scope>IDENTIFICATION</scope>
</reference>
<feature type="compositionally biased region" description="Polar residues" evidence="8">
    <location>
        <begin position="226"/>
        <end position="235"/>
    </location>
</feature>
<evidence type="ECO:0000256" key="7">
    <source>
        <dbReference type="ARBA" id="ARBA00023306"/>
    </source>
</evidence>
<evidence type="ECO:0000259" key="10">
    <source>
        <dbReference type="SMART" id="SM01368"/>
    </source>
</evidence>
<comment type="similarity">
    <text evidence="2">Belongs to the retinoblastoma protein (RB) family.</text>
</comment>
<dbReference type="GO" id="GO:2000134">
    <property type="term" value="P:negative regulation of G1/S transition of mitotic cell cycle"/>
    <property type="evidence" value="ECO:0007669"/>
    <property type="project" value="TreeGrafter"/>
</dbReference>
<evidence type="ECO:0000313" key="12">
    <source>
        <dbReference type="Ensembl" id="ENSGMOP00000054748.1"/>
    </source>
</evidence>
<keyword evidence="3" id="KW-0678">Repressor</keyword>
<gene>
    <name evidence="12" type="primary">rb1</name>
</gene>
<dbReference type="Ensembl" id="ENSGMOT00000076598.1">
    <property type="protein sequence ID" value="ENSGMOP00000054748.1"/>
    <property type="gene ID" value="ENSGMOG00000018466.2"/>
</dbReference>
<dbReference type="GO" id="GO:0000785">
    <property type="term" value="C:chromatin"/>
    <property type="evidence" value="ECO:0007669"/>
    <property type="project" value="TreeGrafter"/>
</dbReference>
<dbReference type="InterPro" id="IPR002720">
    <property type="entry name" value="RB_A"/>
</dbReference>
<feature type="compositionally biased region" description="Low complexity" evidence="8">
    <location>
        <begin position="778"/>
        <end position="798"/>
    </location>
</feature>
<dbReference type="GO" id="GO:0006357">
    <property type="term" value="P:regulation of transcription by RNA polymerase II"/>
    <property type="evidence" value="ECO:0007669"/>
    <property type="project" value="InterPro"/>
</dbReference>
<evidence type="ECO:0000313" key="13">
    <source>
        <dbReference type="Proteomes" id="UP000694546"/>
    </source>
</evidence>
<dbReference type="SUPFAM" id="SSF47954">
    <property type="entry name" value="Cyclin-like"/>
    <property type="match status" value="2"/>
</dbReference>
<dbReference type="Gene3D" id="1.10.472.10">
    <property type="entry name" value="Cyclin-like"/>
    <property type="match status" value="2"/>
</dbReference>
<dbReference type="InterPro" id="IPR024599">
    <property type="entry name" value="RB_N"/>
</dbReference>
<feature type="compositionally biased region" description="Basic and acidic residues" evidence="8">
    <location>
        <begin position="953"/>
        <end position="968"/>
    </location>
</feature>
<dbReference type="PANTHER" id="PTHR13742:SF36">
    <property type="entry name" value="RETINOBLASTOMA-ASSOCIATED PROTEIN"/>
    <property type="match status" value="1"/>
</dbReference>
<feature type="domain" description="Retinoblastoma-associated protein A-box" evidence="10">
    <location>
        <begin position="358"/>
        <end position="569"/>
    </location>
</feature>
<dbReference type="Proteomes" id="UP000694546">
    <property type="component" value="Chromosome 7"/>
</dbReference>
<evidence type="ECO:0000256" key="8">
    <source>
        <dbReference type="SAM" id="MobiDB-lite"/>
    </source>
</evidence>
<dbReference type="CDD" id="cd20599">
    <property type="entry name" value="CYCLIN_RB"/>
    <property type="match status" value="1"/>
</dbReference>
<evidence type="ECO:0008006" key="14">
    <source>
        <dbReference type="Google" id="ProtNLM"/>
    </source>
</evidence>
<dbReference type="OMA" id="VKDIGCI"/>
<dbReference type="GO" id="GO:0000977">
    <property type="term" value="F:RNA polymerase II transcription regulatory region sequence-specific DNA binding"/>
    <property type="evidence" value="ECO:0007669"/>
    <property type="project" value="TreeGrafter"/>
</dbReference>
<feature type="compositionally biased region" description="Pro residues" evidence="8">
    <location>
        <begin position="612"/>
        <end position="621"/>
    </location>
</feature>
<keyword evidence="6" id="KW-0539">Nucleus</keyword>
<dbReference type="AlphaFoldDB" id="A0A8C5C237"/>
<feature type="compositionally biased region" description="Polar residues" evidence="8">
    <location>
        <begin position="623"/>
        <end position="634"/>
    </location>
</feature>
<evidence type="ECO:0000256" key="2">
    <source>
        <dbReference type="ARBA" id="ARBA00009475"/>
    </source>
</evidence>
<keyword evidence="4" id="KW-0805">Transcription regulation</keyword>
<dbReference type="Pfam" id="PF01857">
    <property type="entry name" value="RB_B"/>
    <property type="match status" value="1"/>
</dbReference>
<dbReference type="GO" id="GO:0048667">
    <property type="term" value="P:cell morphogenesis involved in neuron differentiation"/>
    <property type="evidence" value="ECO:0007669"/>
    <property type="project" value="TreeGrafter"/>
</dbReference>
<reference evidence="12" key="2">
    <citation type="submission" date="2025-09" db="UniProtKB">
        <authorList>
            <consortium name="Ensembl"/>
        </authorList>
    </citation>
    <scope>IDENTIFICATION</scope>
</reference>
<evidence type="ECO:0000256" key="1">
    <source>
        <dbReference type="ARBA" id="ARBA00004123"/>
    </source>
</evidence>
<dbReference type="Pfam" id="PF01858">
    <property type="entry name" value="RB_A"/>
    <property type="match status" value="1"/>
</dbReference>
<dbReference type="PANTHER" id="PTHR13742">
    <property type="entry name" value="RETINOBLASTOMA-ASSOCIATED PROTEIN RB -RELATED"/>
    <property type="match status" value="1"/>
</dbReference>
<sequence length="968" mass="109266">MPPKKRSSGTTQNKEVKPSVKSPSPDKKDNAELSIKKHKEKDEDFVGLCMTLQVTDLVCDQAWTFWKSVQKSIEDNPDTQRRMWGVCLYVTSTDMDVASFTLTQMQKAVELNVKQFLSLVRKLDVNMDTISSRVHSVLTHLEKRYDVTLALYQRFEKTCMKIFSADSVKEKEMQHTCWTMFLLAKGRALQMEDDLVIAFQLLLCVLEFFIKRCPAGALQPLYQSSISKAQSPPTRTSRRNQSKAKPRPPEPELDVQLLETLCEENDCNPEEVKNVYKNSFCAFLESMDLSRSQDLPQASELSRQYEEMHLRARDFDGRLFLDGDQTLLGPTSYPSQAAERTPKKNQPEEEAVLIPPQTPIRAAMSSIQQLRLDLTSTGDQPSANLVIYFKNCTVDPTDGVLRRVETLGQMFGQRFCSAAGPRMADTGRQRFTLGVRQYYKVMESMLKSEEKRLSVQNFSKLLNDSTFHTSLLACALQVVMATYGGPGVKTGGYTHATCGNGEPAESDLSFPWILDVFELAAFDFYKVIESFIKAEPSLSKDIVKHLEICEHLIMETLAWRKGSLVFDLLKQAQGEGSAEQPETPATLNQPLQHNHTAADLYLSPVRPGYRVLPPPQCPGTPPTSLGSLSQAPIPQHPRSNSLSLFYKKLYRLAYTRLNMLCSYLLSSNPDLEPFMWTLLQYTLQHQYELMRDRHLDQLIMSAMYAICKVKNVDLRFKTIVTAYKTMPNTNQETFKHVLITEGTELRGPHHDSIIIFYNQVFMQKLKNNIMQYASARVSPHPSHTTTTTSSSLTPPLPPHQTTLHQVDSVPLMQAHPGSLCAPFQPPTLSPIPQIPRSPYKYPSSPLRVPGSNNVYISPLKNPRMSPSIMTPRSRMLVSIGESFGPSNRFQKINQMVNSSDGSMKRSMEQGSAPKPLKRLRFDMDGQDEADGSKAAGESTLIQRLAEMSSTRCRMQEQKMKEDAESGKQ</sequence>
<feature type="region of interest" description="Disordered" evidence="8">
    <location>
        <begin position="326"/>
        <end position="349"/>
    </location>
</feature>
<feature type="compositionally biased region" description="Basic and acidic residues" evidence="8">
    <location>
        <begin position="14"/>
        <end position="31"/>
    </location>
</feature>
<dbReference type="InterPro" id="IPR028309">
    <property type="entry name" value="RB_fam"/>
</dbReference>
<dbReference type="SMART" id="SM01367">
    <property type="entry name" value="DUF3452"/>
    <property type="match status" value="1"/>
</dbReference>
<name>A0A8C5C237_GADMO</name>
<feature type="compositionally biased region" description="Basic residues" evidence="8">
    <location>
        <begin position="236"/>
        <end position="246"/>
    </location>
</feature>
<dbReference type="GO" id="GO:0035189">
    <property type="term" value="C:Rb-E2F complex"/>
    <property type="evidence" value="ECO:0007669"/>
    <property type="project" value="TreeGrafter"/>
</dbReference>
<evidence type="ECO:0000256" key="3">
    <source>
        <dbReference type="ARBA" id="ARBA00022491"/>
    </source>
</evidence>
<dbReference type="GeneTree" id="ENSGT00950000183202"/>
<feature type="region of interest" description="Disordered" evidence="8">
    <location>
        <begin position="226"/>
        <end position="252"/>
    </location>
</feature>
<dbReference type="SMART" id="SM01369">
    <property type="entry name" value="Rb_C"/>
    <property type="match status" value="1"/>
</dbReference>
<dbReference type="InterPro" id="IPR002719">
    <property type="entry name" value="RB_B"/>
</dbReference>
<feature type="domain" description="Retinoblastoma-associated protein C-terminal" evidence="11">
    <location>
        <begin position="817"/>
        <end position="968"/>
    </location>
</feature>
<organism evidence="12 13">
    <name type="scientific">Gadus morhua</name>
    <name type="common">Atlantic cod</name>
    <dbReference type="NCBI Taxonomy" id="8049"/>
    <lineage>
        <taxon>Eukaryota</taxon>
        <taxon>Metazoa</taxon>
        <taxon>Chordata</taxon>
        <taxon>Craniata</taxon>
        <taxon>Vertebrata</taxon>
        <taxon>Euteleostomi</taxon>
        <taxon>Actinopterygii</taxon>
        <taxon>Neopterygii</taxon>
        <taxon>Teleostei</taxon>
        <taxon>Neoteleostei</taxon>
        <taxon>Acanthomorphata</taxon>
        <taxon>Zeiogadaria</taxon>
        <taxon>Gadariae</taxon>
        <taxon>Gadiformes</taxon>
        <taxon>Gadoidei</taxon>
        <taxon>Gadidae</taxon>
        <taxon>Gadus</taxon>
    </lineage>
</organism>
<protein>
    <recommendedName>
        <fullName evidence="14">Retinoblastoma 1</fullName>
    </recommendedName>
</protein>
<evidence type="ECO:0000256" key="6">
    <source>
        <dbReference type="ARBA" id="ARBA00023242"/>
    </source>
</evidence>
<keyword evidence="7" id="KW-0131">Cell cycle</keyword>
<feature type="region of interest" description="Disordered" evidence="8">
    <location>
        <begin position="612"/>
        <end position="634"/>
    </location>
</feature>
<evidence type="ECO:0000259" key="9">
    <source>
        <dbReference type="SMART" id="SM01367"/>
    </source>
</evidence>
<dbReference type="Pfam" id="PF08934">
    <property type="entry name" value="Rb_C"/>
    <property type="match status" value="1"/>
</dbReference>
<evidence type="ECO:0000256" key="5">
    <source>
        <dbReference type="ARBA" id="ARBA00023163"/>
    </source>
</evidence>
<feature type="region of interest" description="Disordered" evidence="8">
    <location>
        <begin position="899"/>
        <end position="968"/>
    </location>
</feature>
<evidence type="ECO:0000259" key="11">
    <source>
        <dbReference type="SMART" id="SM01369"/>
    </source>
</evidence>
<dbReference type="InterPro" id="IPR015030">
    <property type="entry name" value="RB_C"/>
</dbReference>
<keyword evidence="13" id="KW-1185">Reference proteome</keyword>
<dbReference type="Gene3D" id="6.10.250.530">
    <property type="match status" value="1"/>
</dbReference>
<dbReference type="Gene3D" id="6.10.140.1380">
    <property type="match status" value="1"/>
</dbReference>
<dbReference type="GO" id="GO:0031175">
    <property type="term" value="P:neuron projection development"/>
    <property type="evidence" value="ECO:0007669"/>
    <property type="project" value="TreeGrafter"/>
</dbReference>